<dbReference type="InterPro" id="IPR005846">
    <property type="entry name" value="A-D-PHexomutase_a/b/a-III"/>
</dbReference>
<dbReference type="GO" id="GO:0004615">
    <property type="term" value="F:phosphomannomutase activity"/>
    <property type="evidence" value="ECO:0007669"/>
    <property type="project" value="TreeGrafter"/>
</dbReference>
<organism evidence="13 14">
    <name type="scientific">Asticcacaulis biprosthecium C19</name>
    <dbReference type="NCBI Taxonomy" id="715226"/>
    <lineage>
        <taxon>Bacteria</taxon>
        <taxon>Pseudomonadati</taxon>
        <taxon>Pseudomonadota</taxon>
        <taxon>Alphaproteobacteria</taxon>
        <taxon>Caulobacterales</taxon>
        <taxon>Caulobacteraceae</taxon>
        <taxon>Asticcacaulis</taxon>
    </lineage>
</organism>
<dbReference type="SUPFAM" id="SSF55957">
    <property type="entry name" value="Phosphoglucomutase, C-terminal domain"/>
    <property type="match status" value="1"/>
</dbReference>
<comment type="cofactor">
    <cofactor evidence="8">
        <name>Mg(2+)</name>
        <dbReference type="ChEBI" id="CHEBI:18420"/>
    </cofactor>
    <text evidence="8">Binds 1 Mg(2+) ion per subunit.</text>
</comment>
<evidence type="ECO:0000313" key="13">
    <source>
        <dbReference type="EMBL" id="EGF91936.1"/>
    </source>
</evidence>
<evidence type="ECO:0000256" key="7">
    <source>
        <dbReference type="ARBA" id="ARBA00068193"/>
    </source>
</evidence>
<dbReference type="SUPFAM" id="SSF53738">
    <property type="entry name" value="Phosphoglucomutase, first 3 domains"/>
    <property type="match status" value="3"/>
</dbReference>
<dbReference type="GO" id="GO:0008966">
    <property type="term" value="F:phosphoglucosamine mutase activity"/>
    <property type="evidence" value="ECO:0007669"/>
    <property type="project" value="UniProtKB-UniRule"/>
</dbReference>
<keyword evidence="4 8" id="KW-0460">Magnesium</keyword>
<dbReference type="STRING" id="715226.ABI_03680"/>
<keyword evidence="3 8" id="KW-0479">Metal-binding</keyword>
<dbReference type="Pfam" id="PF00408">
    <property type="entry name" value="PGM_PMM_IV"/>
    <property type="match status" value="1"/>
</dbReference>
<evidence type="ECO:0000256" key="4">
    <source>
        <dbReference type="ARBA" id="ARBA00022842"/>
    </source>
</evidence>
<feature type="domain" description="Alpha-D-phosphohexomutase alpha/beta/alpha" evidence="10">
    <location>
        <begin position="4"/>
        <end position="136"/>
    </location>
</feature>
<dbReference type="Gene3D" id="3.30.310.50">
    <property type="entry name" value="Alpha-D-phosphohexomutase, C-terminal domain"/>
    <property type="match status" value="1"/>
</dbReference>
<evidence type="ECO:0000259" key="11">
    <source>
        <dbReference type="Pfam" id="PF02879"/>
    </source>
</evidence>
<evidence type="ECO:0000256" key="3">
    <source>
        <dbReference type="ARBA" id="ARBA00022723"/>
    </source>
</evidence>
<dbReference type="FunFam" id="3.40.120.10:FF:000002">
    <property type="entry name" value="Phosphoglucosamine mutase"/>
    <property type="match status" value="1"/>
</dbReference>
<feature type="binding site" description="via phosphate group" evidence="8">
    <location>
        <position position="104"/>
    </location>
    <ligand>
        <name>Mg(2+)</name>
        <dbReference type="ChEBI" id="CHEBI:18420"/>
    </ligand>
</feature>
<dbReference type="OrthoDB" id="9803322at2"/>
<feature type="domain" description="Alpha-D-phosphohexomutase C-terminal" evidence="9">
    <location>
        <begin position="379"/>
        <end position="443"/>
    </location>
</feature>
<dbReference type="RefSeq" id="WP_006271104.1">
    <property type="nucleotide sequence ID" value="NZ_GL883077.1"/>
</dbReference>
<dbReference type="InterPro" id="IPR050060">
    <property type="entry name" value="Phosphoglucosamine_mutase"/>
</dbReference>
<proteinExistence type="inferred from homology"/>
<feature type="binding site" evidence="8">
    <location>
        <position position="249"/>
    </location>
    <ligand>
        <name>Mg(2+)</name>
        <dbReference type="ChEBI" id="CHEBI:18420"/>
    </ligand>
</feature>
<evidence type="ECO:0000256" key="8">
    <source>
        <dbReference type="HAMAP-Rule" id="MF_01554"/>
    </source>
</evidence>
<reference evidence="14" key="1">
    <citation type="submission" date="2011-03" db="EMBL/GenBank/DDBJ databases">
        <title>Draft genome sequence of Brevundimonas diminuta.</title>
        <authorList>
            <person name="Brown P.J.B."/>
            <person name="Buechlein A."/>
            <person name="Hemmerich C."/>
            <person name="Brun Y.V."/>
        </authorList>
    </citation>
    <scope>NUCLEOTIDE SEQUENCE [LARGE SCALE GENOMIC DNA]</scope>
    <source>
        <strain evidence="14">C19</strain>
    </source>
</reference>
<dbReference type="Pfam" id="PF02880">
    <property type="entry name" value="PGM_PMM_III"/>
    <property type="match status" value="1"/>
</dbReference>
<name>F4QJA5_9CAUL</name>
<dbReference type="HOGENOM" id="CLU_016950_7_0_5"/>
<dbReference type="AlphaFoldDB" id="F4QJA5"/>
<dbReference type="Proteomes" id="UP000006512">
    <property type="component" value="Unassembled WGS sequence"/>
</dbReference>
<evidence type="ECO:0000313" key="14">
    <source>
        <dbReference type="Proteomes" id="UP000006512"/>
    </source>
</evidence>
<dbReference type="GO" id="GO:0000287">
    <property type="term" value="F:magnesium ion binding"/>
    <property type="evidence" value="ECO:0007669"/>
    <property type="project" value="UniProtKB-UniRule"/>
</dbReference>
<dbReference type="Gene3D" id="3.40.120.10">
    <property type="entry name" value="Alpha-D-Glucose-1,6-Bisphosphate, subunit A, domain 3"/>
    <property type="match status" value="3"/>
</dbReference>
<comment type="catalytic activity">
    <reaction evidence="8">
        <text>alpha-D-glucosamine 1-phosphate = D-glucosamine 6-phosphate</text>
        <dbReference type="Rhea" id="RHEA:23424"/>
        <dbReference type="ChEBI" id="CHEBI:58516"/>
        <dbReference type="ChEBI" id="CHEBI:58725"/>
        <dbReference type="EC" id="5.4.2.10"/>
    </reaction>
</comment>
<dbReference type="InterPro" id="IPR005843">
    <property type="entry name" value="A-D-PHexomutase_C"/>
</dbReference>
<dbReference type="eggNOG" id="COG1109">
    <property type="taxonomic scope" value="Bacteria"/>
</dbReference>
<dbReference type="InterPro" id="IPR036900">
    <property type="entry name" value="A-D-PHexomutase_C_sf"/>
</dbReference>
<evidence type="ECO:0000259" key="10">
    <source>
        <dbReference type="Pfam" id="PF02878"/>
    </source>
</evidence>
<accession>F4QJA5</accession>
<keyword evidence="2 8" id="KW-0597">Phosphoprotein</keyword>
<comment type="PTM">
    <text evidence="8">Activated by phosphorylation.</text>
</comment>
<dbReference type="GO" id="GO:0006048">
    <property type="term" value="P:UDP-N-acetylglucosamine biosynthetic process"/>
    <property type="evidence" value="ECO:0007669"/>
    <property type="project" value="TreeGrafter"/>
</dbReference>
<evidence type="ECO:0000259" key="12">
    <source>
        <dbReference type="Pfam" id="PF02880"/>
    </source>
</evidence>
<dbReference type="InterPro" id="IPR006352">
    <property type="entry name" value="GlmM_bact"/>
</dbReference>
<evidence type="ECO:0000256" key="2">
    <source>
        <dbReference type="ARBA" id="ARBA00022553"/>
    </source>
</evidence>
<protein>
    <recommendedName>
        <fullName evidence="7 8">Phosphoglucosamine mutase</fullName>
        <ecNumber evidence="6 8">5.4.2.10</ecNumber>
    </recommendedName>
</protein>
<dbReference type="GO" id="GO:0005829">
    <property type="term" value="C:cytosol"/>
    <property type="evidence" value="ECO:0007669"/>
    <property type="project" value="TreeGrafter"/>
</dbReference>
<dbReference type="GO" id="GO:0005975">
    <property type="term" value="P:carbohydrate metabolic process"/>
    <property type="evidence" value="ECO:0007669"/>
    <property type="project" value="InterPro"/>
</dbReference>
<feature type="modified residue" description="Phosphoserine" evidence="8">
    <location>
        <position position="104"/>
    </location>
</feature>
<dbReference type="HAMAP" id="MF_01554_B">
    <property type="entry name" value="GlmM_B"/>
    <property type="match status" value="1"/>
</dbReference>
<dbReference type="Pfam" id="PF02879">
    <property type="entry name" value="PGM_PMM_II"/>
    <property type="match status" value="1"/>
</dbReference>
<dbReference type="EC" id="5.4.2.10" evidence="6 8"/>
<comment type="similarity">
    <text evidence="1 8">Belongs to the phosphohexose mutase family.</text>
</comment>
<feature type="active site" description="Phosphoserine intermediate" evidence="8">
    <location>
        <position position="104"/>
    </location>
</feature>
<evidence type="ECO:0000256" key="5">
    <source>
        <dbReference type="ARBA" id="ARBA00023235"/>
    </source>
</evidence>
<dbReference type="PANTHER" id="PTHR42946:SF1">
    <property type="entry name" value="PHOSPHOGLUCOMUTASE (ALPHA-D-GLUCOSE-1,6-BISPHOSPHATE-DEPENDENT)"/>
    <property type="match status" value="1"/>
</dbReference>
<evidence type="ECO:0000256" key="1">
    <source>
        <dbReference type="ARBA" id="ARBA00010231"/>
    </source>
</evidence>
<dbReference type="InterPro" id="IPR016055">
    <property type="entry name" value="A-D-PHexomutase_a/b/a-I/II/III"/>
</dbReference>
<keyword evidence="14" id="KW-1185">Reference proteome</keyword>
<feature type="domain" description="Alpha-D-phosphohexomutase alpha/beta/alpha" evidence="12">
    <location>
        <begin position="262"/>
        <end position="368"/>
    </location>
</feature>
<comment type="function">
    <text evidence="8">Catalyzes the conversion of glucosamine-6-phosphate to glucosamine-1-phosphate.</text>
</comment>
<dbReference type="Pfam" id="PF02878">
    <property type="entry name" value="PGM_PMM_I"/>
    <property type="match status" value="1"/>
</dbReference>
<dbReference type="FunFam" id="3.40.120.10:FF:000001">
    <property type="entry name" value="Phosphoglucosamine mutase"/>
    <property type="match status" value="1"/>
</dbReference>
<dbReference type="PRINTS" id="PR00509">
    <property type="entry name" value="PGMPMM"/>
</dbReference>
<sequence length="447" mass="47928">MSTRKYFGTDGIRGRANTFPMTAEVAYRVGMAAGKMFMSNADRRHLVVIGKDTRLSGYMIEPALVAGFTSVGMDVRLFGPLPTPGVALMTRSMRADLGVMISASHNAFMDNGIKLFGPDGYKLSDEVELEIEARMDGDILQGVAEPHKLGRVQRLDDAQARYIEIVKASFPRHLTLNGLRIVIDCAHGAAYKVAPLALYELGAEVICIGVSPDGLNINEKCGSTHTDAMAVKVKEMRADLGIALDGDADRVVICDENGKVVDGDQIMAIVAGHLADKGLLKGGGVVATVMSNLGLERFLAGKGLTLERTKVGDRYVMERMREGGFNLGGEQSGHVILTDHATTGDGLMAALQVLAVLVERGKPMSKLGHQFDTVPQILKNVRFTGVSPLNSEAVKQAIREGEEMLKGSGRVLVRPSGTEPLIRVMAEGDDEKQVKAAVNMIAEAIKA</sequence>
<dbReference type="FunFam" id="3.30.310.50:FF:000001">
    <property type="entry name" value="Phosphoglucosamine mutase"/>
    <property type="match status" value="1"/>
</dbReference>
<dbReference type="InterPro" id="IPR005844">
    <property type="entry name" value="A-D-PHexomutase_a/b/a-I"/>
</dbReference>
<dbReference type="InterPro" id="IPR005845">
    <property type="entry name" value="A-D-PHexomutase_a/b/a-II"/>
</dbReference>
<dbReference type="EMBL" id="GL883077">
    <property type="protein sequence ID" value="EGF91936.1"/>
    <property type="molecule type" value="Genomic_DNA"/>
</dbReference>
<gene>
    <name evidence="8 13" type="primary">glmM</name>
    <name evidence="13" type="ORF">ABI_03680</name>
</gene>
<dbReference type="GO" id="GO:0009252">
    <property type="term" value="P:peptidoglycan biosynthetic process"/>
    <property type="evidence" value="ECO:0007669"/>
    <property type="project" value="UniProtKB-ARBA"/>
</dbReference>
<keyword evidence="5 8" id="KW-0413">Isomerase</keyword>
<feature type="binding site" evidence="8">
    <location>
        <position position="247"/>
    </location>
    <ligand>
        <name>Mg(2+)</name>
        <dbReference type="ChEBI" id="CHEBI:18420"/>
    </ligand>
</feature>
<feature type="domain" description="Alpha-D-phosphohexomutase alpha/beta/alpha" evidence="11">
    <location>
        <begin position="161"/>
        <end position="258"/>
    </location>
</feature>
<dbReference type="CDD" id="cd05802">
    <property type="entry name" value="GlmM"/>
    <property type="match status" value="1"/>
</dbReference>
<dbReference type="InterPro" id="IPR005841">
    <property type="entry name" value="Alpha-D-phosphohexomutase_SF"/>
</dbReference>
<feature type="binding site" evidence="8">
    <location>
        <position position="245"/>
    </location>
    <ligand>
        <name>Mg(2+)</name>
        <dbReference type="ChEBI" id="CHEBI:18420"/>
    </ligand>
</feature>
<dbReference type="NCBIfam" id="TIGR01455">
    <property type="entry name" value="glmM"/>
    <property type="match status" value="1"/>
</dbReference>
<evidence type="ECO:0000259" key="9">
    <source>
        <dbReference type="Pfam" id="PF00408"/>
    </source>
</evidence>
<dbReference type="PANTHER" id="PTHR42946">
    <property type="entry name" value="PHOSPHOHEXOSE MUTASE"/>
    <property type="match status" value="1"/>
</dbReference>
<evidence type="ECO:0000256" key="6">
    <source>
        <dbReference type="ARBA" id="ARBA00066330"/>
    </source>
</evidence>
<dbReference type="NCBIfam" id="NF008139">
    <property type="entry name" value="PRK10887.1"/>
    <property type="match status" value="1"/>
</dbReference>